<dbReference type="CDD" id="cd00400">
    <property type="entry name" value="Voltage_gated_ClC"/>
    <property type="match status" value="1"/>
</dbReference>
<dbReference type="AlphaFoldDB" id="A0AAJ4RCW4"/>
<dbReference type="EMBL" id="RJVK01000002">
    <property type="protein sequence ID" value="ROR40108.1"/>
    <property type="molecule type" value="Genomic_DNA"/>
</dbReference>
<feature type="transmembrane region" description="Helical" evidence="10">
    <location>
        <begin position="414"/>
        <end position="436"/>
    </location>
</feature>
<organism evidence="12 13">
    <name type="scientific">Caminibacter pacificus</name>
    <dbReference type="NCBI Taxonomy" id="1424653"/>
    <lineage>
        <taxon>Bacteria</taxon>
        <taxon>Pseudomonadati</taxon>
        <taxon>Campylobacterota</taxon>
        <taxon>Epsilonproteobacteria</taxon>
        <taxon>Nautiliales</taxon>
        <taxon>Nautiliaceae</taxon>
        <taxon>Caminibacter</taxon>
    </lineage>
</organism>
<comment type="subcellular location">
    <subcellularLocation>
        <location evidence="1">Membrane</location>
        <topology evidence="1">Multi-pass membrane protein</topology>
    </subcellularLocation>
</comment>
<feature type="transmembrane region" description="Helical" evidence="10">
    <location>
        <begin position="334"/>
        <end position="362"/>
    </location>
</feature>
<keyword evidence="9" id="KW-0407">Ion channel</keyword>
<accession>A0AAJ4RCW4</accession>
<dbReference type="Proteomes" id="UP000272781">
    <property type="component" value="Unassembled WGS sequence"/>
</dbReference>
<dbReference type="EMBL" id="CP027432">
    <property type="protein sequence ID" value="QCI27716.1"/>
    <property type="molecule type" value="Genomic_DNA"/>
</dbReference>
<evidence type="ECO:0000313" key="14">
    <source>
        <dbReference type="Proteomes" id="UP000298805"/>
    </source>
</evidence>
<evidence type="ECO:0000256" key="9">
    <source>
        <dbReference type="ARBA" id="ARBA00023303"/>
    </source>
</evidence>
<evidence type="ECO:0000256" key="4">
    <source>
        <dbReference type="ARBA" id="ARBA00022989"/>
    </source>
</evidence>
<evidence type="ECO:0000256" key="8">
    <source>
        <dbReference type="ARBA" id="ARBA00023214"/>
    </source>
</evidence>
<keyword evidence="2" id="KW-0813">Transport</keyword>
<evidence type="ECO:0000256" key="2">
    <source>
        <dbReference type="ARBA" id="ARBA00022448"/>
    </source>
</evidence>
<feature type="transmembrane region" description="Helical" evidence="10">
    <location>
        <begin position="374"/>
        <end position="394"/>
    </location>
</feature>
<dbReference type="PANTHER" id="PTHR43427:SF6">
    <property type="entry name" value="CHLORIDE CHANNEL PROTEIN CLC-E"/>
    <property type="match status" value="1"/>
</dbReference>
<dbReference type="InterPro" id="IPR001807">
    <property type="entry name" value="ClC"/>
</dbReference>
<keyword evidence="4 10" id="KW-1133">Transmembrane helix</keyword>
<keyword evidence="14" id="KW-1185">Reference proteome</keyword>
<feature type="transmembrane region" description="Helical" evidence="10">
    <location>
        <begin position="122"/>
        <end position="145"/>
    </location>
</feature>
<keyword evidence="3 10" id="KW-0812">Transmembrane</keyword>
<dbReference type="GO" id="GO:0005254">
    <property type="term" value="F:chloride channel activity"/>
    <property type="evidence" value="ECO:0007669"/>
    <property type="project" value="UniProtKB-KW"/>
</dbReference>
<feature type="transmembrane region" description="Helical" evidence="10">
    <location>
        <begin position="212"/>
        <end position="230"/>
    </location>
</feature>
<reference evidence="12 13" key="2">
    <citation type="submission" date="2018-11" db="EMBL/GenBank/DDBJ databases">
        <title>Genomic Encyclopedia of Type Strains, Phase IV (KMG-IV): sequencing the most valuable type-strain genomes for metagenomic binning, comparative biology and taxonomic classification.</title>
        <authorList>
            <person name="Goeker M."/>
        </authorList>
    </citation>
    <scope>NUCLEOTIDE SEQUENCE [LARGE SCALE GENOMIC DNA]</scope>
    <source>
        <strain evidence="12 13">DSM 27783</strain>
    </source>
</reference>
<evidence type="ECO:0000256" key="7">
    <source>
        <dbReference type="ARBA" id="ARBA00023173"/>
    </source>
</evidence>
<feature type="transmembrane region" description="Helical" evidence="10">
    <location>
        <begin position="250"/>
        <end position="273"/>
    </location>
</feature>
<dbReference type="SUPFAM" id="SSF81340">
    <property type="entry name" value="Clc chloride channel"/>
    <property type="match status" value="1"/>
</dbReference>
<dbReference type="Gene3D" id="1.10.3080.10">
    <property type="entry name" value="Clc chloride channel"/>
    <property type="match status" value="1"/>
</dbReference>
<dbReference type="Proteomes" id="UP000298805">
    <property type="component" value="Chromosome"/>
</dbReference>
<evidence type="ECO:0000256" key="6">
    <source>
        <dbReference type="ARBA" id="ARBA00023136"/>
    </source>
</evidence>
<evidence type="ECO:0000313" key="13">
    <source>
        <dbReference type="Proteomes" id="UP000272781"/>
    </source>
</evidence>
<evidence type="ECO:0000313" key="11">
    <source>
        <dbReference type="EMBL" id="QCI27716.1"/>
    </source>
</evidence>
<proteinExistence type="predicted"/>
<feature type="transmembrane region" description="Helical" evidence="10">
    <location>
        <begin position="175"/>
        <end position="200"/>
    </location>
</feature>
<reference evidence="11" key="3">
    <citation type="submission" date="2019-06" db="EMBL/GenBank/DDBJ databases">
        <title>A comparative analysis of the Nautiliaceae.</title>
        <authorList>
            <person name="Grosche A."/>
            <person name="Smedile F."/>
            <person name="Vetriani C."/>
        </authorList>
    </citation>
    <scope>NUCLEOTIDE SEQUENCE</scope>
    <source>
        <strain evidence="11">TB6</strain>
    </source>
</reference>
<keyword evidence="7" id="KW-0869">Chloride channel</keyword>
<dbReference type="RefSeq" id="WP_123352492.1">
    <property type="nucleotide sequence ID" value="NZ_CP027432.2"/>
</dbReference>
<keyword evidence="8" id="KW-0868">Chloride</keyword>
<name>A0AAJ4RCW4_9BACT</name>
<keyword evidence="5" id="KW-0406">Ion transport</keyword>
<evidence type="ECO:0000256" key="5">
    <source>
        <dbReference type="ARBA" id="ARBA00023065"/>
    </source>
</evidence>
<evidence type="ECO:0000256" key="1">
    <source>
        <dbReference type="ARBA" id="ARBA00004141"/>
    </source>
</evidence>
<keyword evidence="6 10" id="KW-0472">Membrane</keyword>
<dbReference type="PRINTS" id="PR00762">
    <property type="entry name" value="CLCHANNEL"/>
</dbReference>
<gene>
    <name evidence="11" type="ORF">C6V80_01670</name>
    <name evidence="12" type="ORF">EDC58_1093</name>
</gene>
<sequence length="457" mass="50795">MIEKLKKLLFEKDDINILSYIKNSFKEIVTSSNMRIDVLSIVFFLGKWLPFAIAIGITTGIIASFMDLMVIKINNFLSKDVIYFFIYPVIVSIIVGIVIKKYPEVEGPGIGYSILHLKTRKYISFKIIFHKIIVAIFTLSGGFIAGREGPSFFLGVALGEWMGKVYGFSKKYKNMLGLIGGGAFTGALLKAPLGSSIFAMELENMYDFDYRPFIPMIVASIVSYLTFSFFRGNHPFIDLSGKPIWNLDTIPYIIMMGLAISALIYFYTIFFHFAQKVSRAFKTQMRPVIGTLIAVPFIIFLYYYTKDMDVLSAPANMQILSKMANFSFSISDDVVIIVSTFFITSFTLAFGIPGGLVLPVLIMGSAVGNIFGHFFNDQFITFTLAGMGAALAAAAKTPLAAIVMITEMSHDDVVIPMTAAVITSYLTSFGYSTYLGQKNIFKGSLRSFSVKRHNEKG</sequence>
<reference evidence="14" key="1">
    <citation type="submission" date="2018-03" db="EMBL/GenBank/DDBJ databases">
        <title>A comparative analysis of the Nautiliaceae.</title>
        <authorList>
            <person name="Grosche A."/>
            <person name="Smedile F."/>
            <person name="Vetriani C."/>
        </authorList>
    </citation>
    <scope>NUCLEOTIDE SEQUENCE [LARGE SCALE GENOMIC DNA]</scope>
    <source>
        <strain evidence="14">TB6</strain>
    </source>
</reference>
<feature type="transmembrane region" description="Helical" evidence="10">
    <location>
        <begin position="285"/>
        <end position="304"/>
    </location>
</feature>
<evidence type="ECO:0000313" key="12">
    <source>
        <dbReference type="EMBL" id="ROR40108.1"/>
    </source>
</evidence>
<dbReference type="InterPro" id="IPR050368">
    <property type="entry name" value="ClC-type_chloride_channel"/>
</dbReference>
<dbReference type="PANTHER" id="PTHR43427">
    <property type="entry name" value="CHLORIDE CHANNEL PROTEIN CLC-E"/>
    <property type="match status" value="1"/>
</dbReference>
<evidence type="ECO:0000256" key="3">
    <source>
        <dbReference type="ARBA" id="ARBA00022692"/>
    </source>
</evidence>
<feature type="transmembrane region" description="Helical" evidence="10">
    <location>
        <begin position="48"/>
        <end position="69"/>
    </location>
</feature>
<dbReference type="Pfam" id="PF00654">
    <property type="entry name" value="Voltage_CLC"/>
    <property type="match status" value="1"/>
</dbReference>
<protein>
    <submittedName>
        <fullName evidence="11">Chloride channel protein</fullName>
    </submittedName>
    <submittedName>
        <fullName evidence="12">H+/Cl-antiporter ClcA</fullName>
    </submittedName>
</protein>
<dbReference type="InterPro" id="IPR014743">
    <property type="entry name" value="Cl-channel_core"/>
</dbReference>
<dbReference type="GO" id="GO:0034707">
    <property type="term" value="C:chloride channel complex"/>
    <property type="evidence" value="ECO:0007669"/>
    <property type="project" value="UniProtKB-KW"/>
</dbReference>
<evidence type="ECO:0000256" key="10">
    <source>
        <dbReference type="SAM" id="Phobius"/>
    </source>
</evidence>
<feature type="transmembrane region" description="Helical" evidence="10">
    <location>
        <begin position="81"/>
        <end position="102"/>
    </location>
</feature>